<dbReference type="Proteomes" id="UP000542342">
    <property type="component" value="Unassembled WGS sequence"/>
</dbReference>
<dbReference type="Gene3D" id="2.160.20.10">
    <property type="entry name" value="Single-stranded right-handed beta-helix, Pectin lyase-like"/>
    <property type="match status" value="2"/>
</dbReference>
<protein>
    <submittedName>
        <fullName evidence="5">Right-handed parallel beta-helix repeat-containing protein</fullName>
    </submittedName>
</protein>
<keyword evidence="1" id="KW-0732">Signal</keyword>
<feature type="domain" description="Right handed beta helix" evidence="4">
    <location>
        <begin position="143"/>
        <end position="252"/>
    </location>
</feature>
<dbReference type="InterPro" id="IPR011050">
    <property type="entry name" value="Pectin_lyase_fold/virulence"/>
</dbReference>
<name>A0A7V8VDV9_9BACT</name>
<evidence type="ECO:0000313" key="6">
    <source>
        <dbReference type="Proteomes" id="UP000542342"/>
    </source>
</evidence>
<dbReference type="SMART" id="SM00710">
    <property type="entry name" value="PbH1"/>
    <property type="match status" value="9"/>
</dbReference>
<keyword evidence="6" id="KW-1185">Reference proteome</keyword>
<accession>A0A7V8VDV9</accession>
<evidence type="ECO:0000256" key="1">
    <source>
        <dbReference type="SAM" id="SignalP"/>
    </source>
</evidence>
<evidence type="ECO:0000259" key="4">
    <source>
        <dbReference type="Pfam" id="PF13229"/>
    </source>
</evidence>
<gene>
    <name evidence="5" type="ORF">H0921_08255</name>
</gene>
<dbReference type="InterPro" id="IPR007742">
    <property type="entry name" value="NosD_dom"/>
</dbReference>
<feature type="domain" description="Rhamnogalacturonase A/B/Epimerase-like pectate lyase" evidence="3">
    <location>
        <begin position="46"/>
        <end position="87"/>
    </location>
</feature>
<evidence type="ECO:0000259" key="3">
    <source>
        <dbReference type="Pfam" id="PF12708"/>
    </source>
</evidence>
<dbReference type="InterPro" id="IPR039448">
    <property type="entry name" value="Beta_helix"/>
</dbReference>
<feature type="chain" id="PRO_5031444311" evidence="1">
    <location>
        <begin position="25"/>
        <end position="494"/>
    </location>
</feature>
<reference evidence="5 6" key="1">
    <citation type="submission" date="2020-07" db="EMBL/GenBank/DDBJ databases">
        <title>Thermogemmata thermophila gen. nov., sp. nov., a novel moderate thermophilic planctomycete from a Kamchatka hot spring.</title>
        <authorList>
            <person name="Elcheninov A.G."/>
            <person name="Podosokorskaya O.A."/>
            <person name="Kovaleva O.L."/>
            <person name="Novikov A."/>
            <person name="Bonch-Osmolovskaya E.A."/>
            <person name="Toshchakov S.V."/>
            <person name="Kublanov I.V."/>
        </authorList>
    </citation>
    <scope>NUCLEOTIDE SEQUENCE [LARGE SCALE GENOMIC DNA]</scope>
    <source>
        <strain evidence="5 6">2918</strain>
    </source>
</reference>
<dbReference type="Pfam" id="PF12708">
    <property type="entry name" value="Pect-lyase_RHGA_epim"/>
    <property type="match status" value="1"/>
</dbReference>
<sequence length="494" mass="54162">MKKSRFYVWTSVCMMVLATCLAFAASRAPRSDTAGEGKVELAAGDVRRFGAKGDGIQDDTEALQKAVDSGVGHIILPRGTYRLSRTVTVDLSKTGYVCLDGGGVARLLMTGAGPALRFVGTHQGTAAPHTVQEVVWKQERMPRVEGLEITGTHPQADGLAVTGTMQMIISHVLIRQCRHGIHLLQRNRNVIIASSHIYHNKGIGIFLDHVNLHQINISASHISYCDEGGIVCRGGEIRNLQISGCDLESNQGKNSPPTANVLIEGGANAEVAISGCTIQHNHEARGSANIRIRGLSERVVPKTDERREGHITITGNVLSDVMVNVHLDHVRGAVITGNTFWTAYEHNLLIEDSSYIIVGENNFDRNPRYWREEREDTANAIVLRRCSECILKGFVISATRACTAAVTLEQCHRCQVQGLSIVDCDGIGLLLRGVTRSRISDCLIRDDRPHANSISIQAQGGKENMIIDNYLGRPAQIDNTEGMIERNWMIREQK</sequence>
<dbReference type="InterPro" id="IPR012334">
    <property type="entry name" value="Pectin_lyas_fold"/>
</dbReference>
<organism evidence="5 6">
    <name type="scientific">Thermogemmata fonticola</name>
    <dbReference type="NCBI Taxonomy" id="2755323"/>
    <lineage>
        <taxon>Bacteria</taxon>
        <taxon>Pseudomonadati</taxon>
        <taxon>Planctomycetota</taxon>
        <taxon>Planctomycetia</taxon>
        <taxon>Gemmatales</taxon>
        <taxon>Gemmataceae</taxon>
        <taxon>Thermogemmata</taxon>
    </lineage>
</organism>
<dbReference type="EMBL" id="JACEFB010000004">
    <property type="protein sequence ID" value="MBA2226151.1"/>
    <property type="molecule type" value="Genomic_DNA"/>
</dbReference>
<dbReference type="InterPro" id="IPR024535">
    <property type="entry name" value="RHGA/B-epi-like_pectate_lyase"/>
</dbReference>
<feature type="signal peptide" evidence="1">
    <location>
        <begin position="1"/>
        <end position="24"/>
    </location>
</feature>
<dbReference type="AlphaFoldDB" id="A0A7V8VDV9"/>
<proteinExistence type="predicted"/>
<dbReference type="Pfam" id="PF05048">
    <property type="entry name" value="NosD"/>
    <property type="match status" value="1"/>
</dbReference>
<evidence type="ECO:0000259" key="2">
    <source>
        <dbReference type="Pfam" id="PF05048"/>
    </source>
</evidence>
<dbReference type="RefSeq" id="WP_194537573.1">
    <property type="nucleotide sequence ID" value="NZ_JACEFB010000004.1"/>
</dbReference>
<feature type="domain" description="Periplasmic copper-binding protein NosD beta helix" evidence="2">
    <location>
        <begin position="309"/>
        <end position="488"/>
    </location>
</feature>
<dbReference type="SUPFAM" id="SSF51126">
    <property type="entry name" value="Pectin lyase-like"/>
    <property type="match status" value="2"/>
</dbReference>
<dbReference type="Pfam" id="PF13229">
    <property type="entry name" value="Beta_helix"/>
    <property type="match status" value="1"/>
</dbReference>
<comment type="caution">
    <text evidence="5">The sequence shown here is derived from an EMBL/GenBank/DDBJ whole genome shotgun (WGS) entry which is preliminary data.</text>
</comment>
<evidence type="ECO:0000313" key="5">
    <source>
        <dbReference type="EMBL" id="MBA2226151.1"/>
    </source>
</evidence>
<dbReference type="InterPro" id="IPR006626">
    <property type="entry name" value="PbH1"/>
</dbReference>